<protein>
    <submittedName>
        <fullName evidence="2">Uncharacterized protein</fullName>
    </submittedName>
</protein>
<dbReference type="EMBL" id="BMAT01009447">
    <property type="protein sequence ID" value="GFS06465.1"/>
    <property type="molecule type" value="Genomic_DNA"/>
</dbReference>
<comment type="caution">
    <text evidence="2">The sequence shown here is derived from an EMBL/GenBank/DDBJ whole genome shotgun (WGS) entry which is preliminary data.</text>
</comment>
<accession>A0AAV4I8R1</accession>
<keyword evidence="3" id="KW-1185">Reference proteome</keyword>
<evidence type="ECO:0000313" key="2">
    <source>
        <dbReference type="EMBL" id="GFS06465.1"/>
    </source>
</evidence>
<gene>
    <name evidence="2" type="ORF">ElyMa_004707300</name>
</gene>
<feature type="compositionally biased region" description="Basic and acidic residues" evidence="1">
    <location>
        <begin position="30"/>
        <end position="44"/>
    </location>
</feature>
<name>A0AAV4I8R1_9GAST</name>
<evidence type="ECO:0000256" key="1">
    <source>
        <dbReference type="SAM" id="MobiDB-lite"/>
    </source>
</evidence>
<proteinExistence type="predicted"/>
<feature type="region of interest" description="Disordered" evidence="1">
    <location>
        <begin position="30"/>
        <end position="110"/>
    </location>
</feature>
<dbReference type="Proteomes" id="UP000762676">
    <property type="component" value="Unassembled WGS sequence"/>
</dbReference>
<dbReference type="AlphaFoldDB" id="A0AAV4I8R1"/>
<feature type="compositionally biased region" description="Polar residues" evidence="1">
    <location>
        <begin position="87"/>
        <end position="100"/>
    </location>
</feature>
<feature type="compositionally biased region" description="Basic and acidic residues" evidence="1">
    <location>
        <begin position="55"/>
        <end position="86"/>
    </location>
</feature>
<reference evidence="2 3" key="1">
    <citation type="journal article" date="2021" name="Elife">
        <title>Chloroplast acquisition without the gene transfer in kleptoplastic sea slugs, Plakobranchus ocellatus.</title>
        <authorList>
            <person name="Maeda T."/>
            <person name="Takahashi S."/>
            <person name="Yoshida T."/>
            <person name="Shimamura S."/>
            <person name="Takaki Y."/>
            <person name="Nagai Y."/>
            <person name="Toyoda A."/>
            <person name="Suzuki Y."/>
            <person name="Arimoto A."/>
            <person name="Ishii H."/>
            <person name="Satoh N."/>
            <person name="Nishiyama T."/>
            <person name="Hasebe M."/>
            <person name="Maruyama T."/>
            <person name="Minagawa J."/>
            <person name="Obokata J."/>
            <person name="Shigenobu S."/>
        </authorList>
    </citation>
    <scope>NUCLEOTIDE SEQUENCE [LARGE SCALE GENOMIC DNA]</scope>
</reference>
<evidence type="ECO:0000313" key="3">
    <source>
        <dbReference type="Proteomes" id="UP000762676"/>
    </source>
</evidence>
<organism evidence="2 3">
    <name type="scientific">Elysia marginata</name>
    <dbReference type="NCBI Taxonomy" id="1093978"/>
    <lineage>
        <taxon>Eukaryota</taxon>
        <taxon>Metazoa</taxon>
        <taxon>Spiralia</taxon>
        <taxon>Lophotrochozoa</taxon>
        <taxon>Mollusca</taxon>
        <taxon>Gastropoda</taxon>
        <taxon>Heterobranchia</taxon>
        <taxon>Euthyneura</taxon>
        <taxon>Panpulmonata</taxon>
        <taxon>Sacoglossa</taxon>
        <taxon>Placobranchoidea</taxon>
        <taxon>Plakobranchidae</taxon>
        <taxon>Elysia</taxon>
    </lineage>
</organism>
<sequence>MQEDEHIYGKASDIYQSRFESEPLYQWYSKDKMIQNTRSDKSTSDDLSDEEYLELEEKSRPESVYEDVERLLEKTHSLTVSREKPSIKSNSTSESLSTPISAKDRPQRRSVIEDVFKNGGNLHRALWCQMPEVKP</sequence>